<feature type="transmembrane region" description="Helical" evidence="1">
    <location>
        <begin position="65"/>
        <end position="89"/>
    </location>
</feature>
<gene>
    <name evidence="2" type="ordered locus">Bphy_1307</name>
</gene>
<dbReference type="AlphaFoldDB" id="B2JI95"/>
<proteinExistence type="predicted"/>
<dbReference type="HOGENOM" id="CLU_2244883_0_0_4"/>
<keyword evidence="3" id="KW-1185">Reference proteome</keyword>
<keyword evidence="1" id="KW-0812">Transmembrane</keyword>
<evidence type="ECO:0000256" key="1">
    <source>
        <dbReference type="SAM" id="Phobius"/>
    </source>
</evidence>
<accession>B2JI95</accession>
<dbReference type="KEGG" id="bph:Bphy_1307"/>
<sequence length="104" mass="10817">MSYGMAFGDEIWLSLFARIRSIMTFPAPATAIVSIHPKRGAGRRPHSGVSGPAQDLHACRFARRFVMLITGVALSVALSGCGVFCGIVGGTGGFGGNCGVGFHF</sequence>
<keyword evidence="1" id="KW-0472">Membrane</keyword>
<dbReference type="STRING" id="391038.Bphy_1307"/>
<protein>
    <submittedName>
        <fullName evidence="2">Uncharacterized protein</fullName>
    </submittedName>
</protein>
<name>B2JI95_PARP8</name>
<dbReference type="Proteomes" id="UP000001192">
    <property type="component" value="Chromosome 1"/>
</dbReference>
<reference evidence="3" key="1">
    <citation type="journal article" date="2014" name="Stand. Genomic Sci.">
        <title>Complete genome sequence of Burkholderia phymatum STM815(T), a broad host range and efficient nitrogen-fixing symbiont of Mimosa species.</title>
        <authorList>
            <person name="Moulin L."/>
            <person name="Klonowska A."/>
            <person name="Caroline B."/>
            <person name="Booth K."/>
            <person name="Vriezen J.A."/>
            <person name="Melkonian R."/>
            <person name="James E.K."/>
            <person name="Young J.P."/>
            <person name="Bena G."/>
            <person name="Hauser L."/>
            <person name="Land M."/>
            <person name="Kyrpides N."/>
            <person name="Bruce D."/>
            <person name="Chain P."/>
            <person name="Copeland A."/>
            <person name="Pitluck S."/>
            <person name="Woyke T."/>
            <person name="Lizotte-Waniewski M."/>
            <person name="Bristow J."/>
            <person name="Riley M."/>
        </authorList>
    </citation>
    <scope>NUCLEOTIDE SEQUENCE [LARGE SCALE GENOMIC DNA]</scope>
    <source>
        <strain evidence="3">DSM 17167 / CIP 108236 / LMG 21445 / STM815</strain>
    </source>
</reference>
<evidence type="ECO:0000313" key="3">
    <source>
        <dbReference type="Proteomes" id="UP000001192"/>
    </source>
</evidence>
<organism evidence="2 3">
    <name type="scientific">Paraburkholderia phymatum (strain DSM 17167 / CIP 108236 / LMG 21445 / STM815)</name>
    <name type="common">Burkholderia phymatum</name>
    <dbReference type="NCBI Taxonomy" id="391038"/>
    <lineage>
        <taxon>Bacteria</taxon>
        <taxon>Pseudomonadati</taxon>
        <taxon>Pseudomonadota</taxon>
        <taxon>Betaproteobacteria</taxon>
        <taxon>Burkholderiales</taxon>
        <taxon>Burkholderiaceae</taxon>
        <taxon>Paraburkholderia</taxon>
    </lineage>
</organism>
<keyword evidence="1" id="KW-1133">Transmembrane helix</keyword>
<dbReference type="EMBL" id="CP001043">
    <property type="protein sequence ID" value="ACC70489.1"/>
    <property type="molecule type" value="Genomic_DNA"/>
</dbReference>
<evidence type="ECO:0000313" key="2">
    <source>
        <dbReference type="EMBL" id="ACC70489.1"/>
    </source>
</evidence>